<dbReference type="EMBL" id="CAJC01000166">
    <property type="protein sequence ID" value="CCI54001.1"/>
    <property type="molecule type" value="Genomic_DNA"/>
</dbReference>
<evidence type="ECO:0000313" key="2">
    <source>
        <dbReference type="Proteomes" id="UP000035720"/>
    </source>
</evidence>
<dbReference type="AlphaFoldDB" id="A0A077M9I7"/>
<comment type="caution">
    <text evidence="1">The sequence shown here is derived from an EMBL/GenBank/DDBJ whole genome shotgun (WGS) entry which is preliminary data.</text>
</comment>
<protein>
    <submittedName>
        <fullName evidence="1">Uncharacterized protein</fullName>
    </submittedName>
</protein>
<gene>
    <name evidence="1" type="ORF">BN13_540009</name>
</gene>
<organism evidence="1 2">
    <name type="scientific">Nostocoides jenkinsii Ben 74</name>
    <dbReference type="NCBI Taxonomy" id="1193518"/>
    <lineage>
        <taxon>Bacteria</taxon>
        <taxon>Bacillati</taxon>
        <taxon>Actinomycetota</taxon>
        <taxon>Actinomycetes</taxon>
        <taxon>Micrococcales</taxon>
        <taxon>Intrasporangiaceae</taxon>
        <taxon>Nostocoides</taxon>
    </lineage>
</organism>
<name>A0A077M9I7_9MICO</name>
<accession>A0A077M9I7</accession>
<proteinExistence type="predicted"/>
<keyword evidence="2" id="KW-1185">Reference proteome</keyword>
<dbReference type="Proteomes" id="UP000035720">
    <property type="component" value="Unassembled WGS sequence"/>
</dbReference>
<sequence>MLLGIRNHGAKSVTIGGLGNAQFYLSPVENMALDHLLGPSERMGGAAPRGAMRRRGFAALRGC</sequence>
<evidence type="ECO:0000313" key="1">
    <source>
        <dbReference type="EMBL" id="CCI54001.1"/>
    </source>
</evidence>
<reference evidence="1 2" key="1">
    <citation type="journal article" date="2013" name="ISME J.">
        <title>A metabolic model for members of the genus Tetrasphaera involved in enhanced biological phosphorus removal.</title>
        <authorList>
            <person name="Kristiansen R."/>
            <person name="Nguyen H.T.T."/>
            <person name="Saunders A.M."/>
            <person name="Nielsen J.L."/>
            <person name="Wimmer R."/>
            <person name="Le V.Q."/>
            <person name="McIlroy S.J."/>
            <person name="Petrovski S."/>
            <person name="Seviour R.J."/>
            <person name="Calteau A."/>
            <person name="Nielsen K.L."/>
            <person name="Nielsen P.H."/>
        </authorList>
    </citation>
    <scope>NUCLEOTIDE SEQUENCE [LARGE SCALE GENOMIC DNA]</scope>
    <source>
        <strain evidence="1 2">Ben 74</strain>
    </source>
</reference>